<dbReference type="EMBL" id="SIXC01000003">
    <property type="protein sequence ID" value="TBH81089.1"/>
    <property type="molecule type" value="Genomic_DNA"/>
</dbReference>
<name>A0A6H3FDK2_9BACT</name>
<dbReference type="InterPro" id="IPR049073">
    <property type="entry name" value="T6SS_VgrG3-like_C"/>
</dbReference>
<organism evidence="3 4">
    <name type="scientific">Desulfovibrio legallii</name>
    <dbReference type="NCBI Taxonomy" id="571438"/>
    <lineage>
        <taxon>Bacteria</taxon>
        <taxon>Pseudomonadati</taxon>
        <taxon>Thermodesulfobacteriota</taxon>
        <taxon>Desulfovibrionia</taxon>
        <taxon>Desulfovibrionales</taxon>
        <taxon>Desulfovibrionaceae</taxon>
        <taxon>Desulfovibrio</taxon>
    </lineage>
</organism>
<protein>
    <recommendedName>
        <fullName evidence="2">Type VI secretion system spike protein VgrG3-like C-terminal domain-containing protein</fullName>
    </recommendedName>
</protein>
<evidence type="ECO:0000313" key="3">
    <source>
        <dbReference type="EMBL" id="TBH81089.1"/>
    </source>
</evidence>
<keyword evidence="4" id="KW-1185">Reference proteome</keyword>
<reference evidence="3 4" key="1">
    <citation type="submission" date="2018-12" db="EMBL/GenBank/DDBJ databases">
        <title>First genome draft of Desulfovibrio legallis sp. nov.</title>
        <authorList>
            <person name="Ben Dhia O."/>
            <person name="Najjari A."/>
            <person name="Ferjani R."/>
            <person name="Fhoula I."/>
            <person name="Fardeau M.-L."/>
            <person name="Boudabbous A."/>
            <person name="Ouzari H.I."/>
        </authorList>
    </citation>
    <scope>NUCLEOTIDE SEQUENCE [LARGE SCALE GENOMIC DNA]</scope>
    <source>
        <strain evidence="3 4">H1T</strain>
    </source>
</reference>
<evidence type="ECO:0000313" key="4">
    <source>
        <dbReference type="Proteomes" id="UP000292919"/>
    </source>
</evidence>
<accession>A0A6H3FDK2</accession>
<dbReference type="RefSeq" id="WP_118229797.1">
    <property type="nucleotide sequence ID" value="NZ_JAQDZC010000007.1"/>
</dbReference>
<proteinExistence type="predicted"/>
<comment type="caution">
    <text evidence="3">The sequence shown here is derived from an EMBL/GenBank/DDBJ whole genome shotgun (WGS) entry which is preliminary data.</text>
</comment>
<evidence type="ECO:0000256" key="1">
    <source>
        <dbReference type="SAM" id="MobiDB-lite"/>
    </source>
</evidence>
<dbReference type="AlphaFoldDB" id="A0A6H3FDK2"/>
<gene>
    <name evidence="3" type="ORF">EB812_03075</name>
</gene>
<feature type="compositionally biased region" description="Low complexity" evidence="1">
    <location>
        <begin position="18"/>
        <end position="31"/>
    </location>
</feature>
<feature type="region of interest" description="Disordered" evidence="1">
    <location>
        <begin position="1"/>
        <end position="31"/>
    </location>
</feature>
<dbReference type="InterPro" id="IPR023346">
    <property type="entry name" value="Lysozyme-like_dom_sf"/>
</dbReference>
<dbReference type="SUPFAM" id="SSF53955">
    <property type="entry name" value="Lysozyme-like"/>
    <property type="match status" value="1"/>
</dbReference>
<sequence length="368" mass="38459">MALSSFLIQPPTGGGSTGAAAQAARSRATTTDRPANFAALMRSQPPAAAQAQAAPTVVPQNGLVLAGRSPSDLLRAQTFNKAQADMRQTKALEGLMQSMGGDGSTLDLARSMGTARHLRALTQGQSSDMLRLGGAGLGDFVRSGGGASRRKAAVKAEEAELGQLSARFESGGDGVAAVGYDRNGGTSYGKYQVSSRAGSLGDFLDFLDSAAPDLAQRLRAAGPGNTGSRKGAMPDAWRAIAREQPERFEDLQEAFVRQSHYEPAVEAIARRTSLSADTLSTAMREVIWSTAVQHGPAGAARIFDRADAMSGNPTDPGYERRLISNVYRIRAGQFGSSDSNVQAAVANRFKQEKMLALNLLDGGAAALA</sequence>
<feature type="domain" description="Type VI secretion system spike protein VgrG3-like C-terminal" evidence="2">
    <location>
        <begin position="161"/>
        <end position="353"/>
    </location>
</feature>
<dbReference type="Pfam" id="PF21277">
    <property type="entry name" value="T6SS_VgrG3-like_C"/>
    <property type="match status" value="1"/>
</dbReference>
<dbReference type="Proteomes" id="UP000292919">
    <property type="component" value="Unassembled WGS sequence"/>
</dbReference>
<evidence type="ECO:0000259" key="2">
    <source>
        <dbReference type="Pfam" id="PF21277"/>
    </source>
</evidence>